<proteinExistence type="predicted"/>
<keyword evidence="2" id="KW-1185">Reference proteome</keyword>
<name>A0ACC2SED0_9FUNG</name>
<protein>
    <submittedName>
        <fullName evidence="1">Uncharacterized protein</fullName>
    </submittedName>
</protein>
<evidence type="ECO:0000313" key="1">
    <source>
        <dbReference type="EMBL" id="KAJ9060650.1"/>
    </source>
</evidence>
<reference evidence="1" key="1">
    <citation type="submission" date="2022-04" db="EMBL/GenBank/DDBJ databases">
        <title>Genome of the entomopathogenic fungus Entomophthora muscae.</title>
        <authorList>
            <person name="Elya C."/>
            <person name="Lovett B.R."/>
            <person name="Lee E."/>
            <person name="Macias A.M."/>
            <person name="Hajek A.E."/>
            <person name="De Bivort B.L."/>
            <person name="Kasson M.T."/>
            <person name="De Fine Licht H.H."/>
            <person name="Stajich J.E."/>
        </authorList>
    </citation>
    <scope>NUCLEOTIDE SEQUENCE</scope>
    <source>
        <strain evidence="1">Berkeley</strain>
    </source>
</reference>
<sequence>MIALPLLLDSYHLMYPVAKLWRVLTPAEPHYHSTPCYLQAILRWIPPSSPLTNSTLLGLLLVLITRRFLRKSLYHLPISPSILQHIFMNLLLQHGSLSLGHFKPGLIPNKDRRHIIEKVLRGKQQSF</sequence>
<accession>A0ACC2SED0</accession>
<dbReference type="Proteomes" id="UP001165960">
    <property type="component" value="Unassembled WGS sequence"/>
</dbReference>
<dbReference type="EMBL" id="QTSX02005153">
    <property type="protein sequence ID" value="KAJ9060650.1"/>
    <property type="molecule type" value="Genomic_DNA"/>
</dbReference>
<organism evidence="1 2">
    <name type="scientific">Entomophthora muscae</name>
    <dbReference type="NCBI Taxonomy" id="34485"/>
    <lineage>
        <taxon>Eukaryota</taxon>
        <taxon>Fungi</taxon>
        <taxon>Fungi incertae sedis</taxon>
        <taxon>Zoopagomycota</taxon>
        <taxon>Entomophthoromycotina</taxon>
        <taxon>Entomophthoromycetes</taxon>
        <taxon>Entomophthorales</taxon>
        <taxon>Entomophthoraceae</taxon>
        <taxon>Entomophthora</taxon>
    </lineage>
</organism>
<evidence type="ECO:0000313" key="2">
    <source>
        <dbReference type="Proteomes" id="UP001165960"/>
    </source>
</evidence>
<gene>
    <name evidence="1" type="ORF">DSO57_1028602</name>
</gene>
<comment type="caution">
    <text evidence="1">The sequence shown here is derived from an EMBL/GenBank/DDBJ whole genome shotgun (WGS) entry which is preliminary data.</text>
</comment>